<gene>
    <name evidence="7 8" type="primary">rpsN</name>
    <name evidence="8" type="ORF">DW2_05925</name>
</gene>
<proteinExistence type="inferred from homology"/>
<evidence type="ECO:0000256" key="6">
    <source>
        <dbReference type="ARBA" id="ARBA00047110"/>
    </source>
</evidence>
<dbReference type="PANTHER" id="PTHR19836">
    <property type="entry name" value="30S RIBOSOMAL PROTEIN S14"/>
    <property type="match status" value="1"/>
</dbReference>
<evidence type="ECO:0000256" key="7">
    <source>
        <dbReference type="HAMAP-Rule" id="MF_00537"/>
    </source>
</evidence>
<dbReference type="GO" id="GO:0003735">
    <property type="term" value="F:structural constituent of ribosome"/>
    <property type="evidence" value="ECO:0007669"/>
    <property type="project" value="InterPro"/>
</dbReference>
<dbReference type="Gene3D" id="1.10.287.1480">
    <property type="match status" value="1"/>
</dbReference>
<keyword evidence="9" id="KW-1185">Reference proteome</keyword>
<evidence type="ECO:0000313" key="9">
    <source>
        <dbReference type="Proteomes" id="UP000028607"/>
    </source>
</evidence>
<sequence>MAKKSMVAREVKRQRLVNKYATKRAALKDIINDQERPMEERFKASLKLAELPRNSSATRLHNRCQLTGRPHAYYRKLKLSRIMLRELASYGQIPGMVKSSW</sequence>
<dbReference type="InterPro" id="IPR001209">
    <property type="entry name" value="Ribosomal_uS14"/>
</dbReference>
<keyword evidence="7" id="KW-0694">RNA-binding</keyword>
<dbReference type="eggNOG" id="COG0199">
    <property type="taxonomic scope" value="Bacteria"/>
</dbReference>
<dbReference type="Proteomes" id="UP000028607">
    <property type="component" value="Unassembled WGS sequence"/>
</dbReference>
<dbReference type="AlphaFoldDB" id="A0A085TZJ7"/>
<dbReference type="EMBL" id="AQRC01000003">
    <property type="protein sequence ID" value="KFE36144.1"/>
    <property type="molecule type" value="Genomic_DNA"/>
</dbReference>
<reference evidence="9" key="1">
    <citation type="submission" date="2013-04" db="EMBL/GenBank/DDBJ databases">
        <title>Thioclava sp. 13D2W-2 Genome Sequencing.</title>
        <authorList>
            <person name="Lai Q."/>
            <person name="Li G."/>
            <person name="Shao Z."/>
        </authorList>
    </citation>
    <scope>NUCLEOTIDE SEQUENCE [LARGE SCALE GENOMIC DNA]</scope>
    <source>
        <strain evidence="9">13D2W-2</strain>
    </source>
</reference>
<dbReference type="InterPro" id="IPR023036">
    <property type="entry name" value="Ribosomal_uS14_bac/plastid"/>
</dbReference>
<comment type="caution">
    <text evidence="8">The sequence shown here is derived from an EMBL/GenBank/DDBJ whole genome shotgun (WGS) entry which is preliminary data.</text>
</comment>
<comment type="subunit">
    <text evidence="6 7">Part of the 30S ribosomal subunit. Contacts proteins S3 and S10.</text>
</comment>
<dbReference type="GO" id="GO:0005737">
    <property type="term" value="C:cytoplasm"/>
    <property type="evidence" value="ECO:0007669"/>
    <property type="project" value="UniProtKB-ARBA"/>
</dbReference>
<dbReference type="PANTHER" id="PTHR19836:SF19">
    <property type="entry name" value="SMALL RIBOSOMAL SUBUNIT PROTEIN US14M"/>
    <property type="match status" value="1"/>
</dbReference>
<evidence type="ECO:0000256" key="2">
    <source>
        <dbReference type="ARBA" id="ARBA00009083"/>
    </source>
</evidence>
<name>A0A085TZJ7_9RHOB</name>
<evidence type="ECO:0000256" key="1">
    <source>
        <dbReference type="ARBA" id="ARBA00003686"/>
    </source>
</evidence>
<dbReference type="Pfam" id="PF00253">
    <property type="entry name" value="Ribosomal_S14"/>
    <property type="match status" value="1"/>
</dbReference>
<evidence type="ECO:0000313" key="8">
    <source>
        <dbReference type="EMBL" id="KFE36144.1"/>
    </source>
</evidence>
<dbReference type="InterPro" id="IPR018271">
    <property type="entry name" value="Ribosomal_uS14_CS"/>
</dbReference>
<dbReference type="GO" id="GO:0006412">
    <property type="term" value="P:translation"/>
    <property type="evidence" value="ECO:0007669"/>
    <property type="project" value="UniProtKB-UniRule"/>
</dbReference>
<dbReference type="GO" id="GO:0019843">
    <property type="term" value="F:rRNA binding"/>
    <property type="evidence" value="ECO:0007669"/>
    <property type="project" value="UniProtKB-UniRule"/>
</dbReference>
<dbReference type="OrthoDB" id="9810484at2"/>
<keyword evidence="7" id="KW-0699">rRNA-binding</keyword>
<dbReference type="SUPFAM" id="SSF57716">
    <property type="entry name" value="Glucocorticoid receptor-like (DNA-binding domain)"/>
    <property type="match status" value="1"/>
</dbReference>
<comment type="function">
    <text evidence="1 7">Binds 16S rRNA, required for the assembly of 30S particles and may also be responsible for determining the conformation of the 16S rRNA at the A site.</text>
</comment>
<comment type="similarity">
    <text evidence="2 7">Belongs to the universal ribosomal protein uS14 family.</text>
</comment>
<dbReference type="GO" id="GO:0015935">
    <property type="term" value="C:small ribosomal subunit"/>
    <property type="evidence" value="ECO:0007669"/>
    <property type="project" value="TreeGrafter"/>
</dbReference>
<keyword evidence="3 7" id="KW-0689">Ribosomal protein</keyword>
<organism evidence="8 9">
    <name type="scientific">Thioclava atlantica</name>
    <dbReference type="NCBI Taxonomy" id="1317124"/>
    <lineage>
        <taxon>Bacteria</taxon>
        <taxon>Pseudomonadati</taxon>
        <taxon>Pseudomonadota</taxon>
        <taxon>Alphaproteobacteria</taxon>
        <taxon>Rhodobacterales</taxon>
        <taxon>Paracoccaceae</taxon>
        <taxon>Thioclava</taxon>
    </lineage>
</organism>
<dbReference type="PATRIC" id="fig|1317124.6.peg.1208"/>
<evidence type="ECO:0000256" key="3">
    <source>
        <dbReference type="ARBA" id="ARBA00022980"/>
    </source>
</evidence>
<protein>
    <recommendedName>
        <fullName evidence="5 7">Small ribosomal subunit protein uS14</fullName>
    </recommendedName>
</protein>
<evidence type="ECO:0000256" key="5">
    <source>
        <dbReference type="ARBA" id="ARBA00035167"/>
    </source>
</evidence>
<reference evidence="8 9" key="2">
    <citation type="journal article" date="2015" name="Antonie Van Leeuwenhoek">
        <title>Thioclava indica sp. nov., isolated from surface seawater of the Indian Ocean.</title>
        <authorList>
            <person name="Liu Y."/>
            <person name="Lai Q."/>
            <person name="Du J."/>
            <person name="Xu H."/>
            <person name="Jiang L."/>
            <person name="Shao Z."/>
        </authorList>
    </citation>
    <scope>NUCLEOTIDE SEQUENCE [LARGE SCALE GENOMIC DNA]</scope>
    <source>
        <strain evidence="8 9">13D2W-2</strain>
    </source>
</reference>
<dbReference type="FunFam" id="1.10.287.1480:FF:000001">
    <property type="entry name" value="30S ribosomal protein S14"/>
    <property type="match status" value="1"/>
</dbReference>
<dbReference type="STRING" id="1317124.DW2_05925"/>
<dbReference type="HAMAP" id="MF_00537">
    <property type="entry name" value="Ribosomal_uS14_1"/>
    <property type="match status" value="1"/>
</dbReference>
<accession>A0A085TZJ7</accession>
<dbReference type="NCBIfam" id="NF006477">
    <property type="entry name" value="PRK08881.1"/>
    <property type="match status" value="1"/>
</dbReference>
<dbReference type="PROSITE" id="PS00527">
    <property type="entry name" value="RIBOSOMAL_S14"/>
    <property type="match status" value="1"/>
</dbReference>
<dbReference type="RefSeq" id="WP_038144427.1">
    <property type="nucleotide sequence ID" value="NZ_AQRC01000003.1"/>
</dbReference>
<keyword evidence="4 7" id="KW-0687">Ribonucleoprotein</keyword>
<evidence type="ECO:0000256" key="4">
    <source>
        <dbReference type="ARBA" id="ARBA00023274"/>
    </source>
</evidence>